<dbReference type="Pfam" id="PF22250">
    <property type="entry name" value="PFF1_C"/>
    <property type="match status" value="1"/>
</dbReference>
<keyword evidence="10 15" id="KW-0862">Zinc</keyword>
<evidence type="ECO:0000256" key="3">
    <source>
        <dbReference type="ARBA" id="ARBA00004128"/>
    </source>
</evidence>
<feature type="domain" description="Vacuolar membrane protease transmembrane" evidence="20">
    <location>
        <begin position="456"/>
        <end position="577"/>
    </location>
</feature>
<dbReference type="GO" id="GO:0008235">
    <property type="term" value="F:metalloexopeptidase activity"/>
    <property type="evidence" value="ECO:0007669"/>
    <property type="project" value="InterPro"/>
</dbReference>
<evidence type="ECO:0000256" key="17">
    <source>
        <dbReference type="SAM" id="Phobius"/>
    </source>
</evidence>
<evidence type="ECO:0000256" key="8">
    <source>
        <dbReference type="ARBA" id="ARBA00022723"/>
    </source>
</evidence>
<evidence type="ECO:0000256" key="15">
    <source>
        <dbReference type="RuleBase" id="RU361240"/>
    </source>
</evidence>
<evidence type="ECO:0000259" key="20">
    <source>
        <dbReference type="Pfam" id="PF22251"/>
    </source>
</evidence>
<keyword evidence="9 15" id="KW-0378">Hydrolase</keyword>
<keyword evidence="11 17" id="KW-1133">Transmembrane helix</keyword>
<feature type="domain" description="Peptidase M28" evidence="18">
    <location>
        <begin position="132"/>
        <end position="317"/>
    </location>
</feature>
<dbReference type="PANTHER" id="PTHR12147:SF58">
    <property type="entry name" value="VACUOLAR MEMBRANE PROTEASE"/>
    <property type="match status" value="1"/>
</dbReference>
<proteinExistence type="inferred from homology"/>
<feature type="transmembrane region" description="Helical" evidence="17">
    <location>
        <begin position="453"/>
        <end position="472"/>
    </location>
</feature>
<feature type="transmembrane region" description="Helical" evidence="17">
    <location>
        <begin position="552"/>
        <end position="575"/>
    </location>
</feature>
<dbReference type="SUPFAM" id="SSF53187">
    <property type="entry name" value="Zn-dependent exopeptidases"/>
    <property type="match status" value="1"/>
</dbReference>
<dbReference type="InterPro" id="IPR048024">
    <property type="entry name" value="Fxna-like_M28_dom"/>
</dbReference>
<feature type="transmembrane region" description="Helical" evidence="17">
    <location>
        <begin position="683"/>
        <end position="703"/>
    </location>
</feature>
<evidence type="ECO:0000256" key="2">
    <source>
        <dbReference type="ARBA" id="ARBA00003273"/>
    </source>
</evidence>
<feature type="transmembrane region" description="Helical" evidence="17">
    <location>
        <begin position="492"/>
        <end position="511"/>
    </location>
</feature>
<dbReference type="PANTHER" id="PTHR12147">
    <property type="entry name" value="METALLOPEPTIDASE M28 FAMILY MEMBER"/>
    <property type="match status" value="1"/>
</dbReference>
<dbReference type="Pfam" id="PF22251">
    <property type="entry name" value="PFF1_TM"/>
    <property type="match status" value="2"/>
</dbReference>
<sequence>MLSEVSEAFRFRKTTLSVALALVYAACMAMEAWSRGNALGVPSPEPEALRESWTDLERIARHPHPYTSRENDVVRGYLLRQVAAACAGKEYCTYGTEAPGAGQQPRPVMFKQGDTFNASSTEHRVVYFEPANVLVKVEGTDARLKGEGLLISAHYDSVPAGYGVTDDGMGVVTMLALLRKYTRDPSSRPKRTLLFNFNDDEEFGLMGSESFARHPWFREAGYFVNIDGAGSGGRALLLRATDYEVARLYAGAKNPLASSLLQQGFQDGVIHSQTDYYVYQANGLRGIDICFYEPRALYHTIHDSIQYASKGSLWQLLTSVTGYVEQMEAFGGGNKAAEAISDKAAEAISNKAENAISNNAISSIPSSQNIVQSHDSSSKIDSHDPHFSISNNFVVPDLSPAVYFDFLGKFFFCISTESLVNLNIGLLVVVPLVLGALLLIAHRKNTWHVQARGWIRVPASLLFSTLVTWLFAKHCLLAEVPGRAPLYDSYRSAWLALTCLNIFFNYVSLTFASWLRPVHDQKLIGLLELTLGGWIALVWATVQESRYAKIGLFLTTVLFVCFSAGSFVGVVGFVLKRGPGSVRLPATPPEEPQEQPLDSAGSATPDLSPENSSPELSDVSPEPIDASVDLALSPPPSCSKSFDWLIQFLVVVPPLVFFIYAVGDLALDSMHQAGVDGVSGERAARKFAVASSIGLGLPVLPFLHKLNAPAASILGLTAVLASVYTILAPTHSNMNPLKVKFVQSIDLPAVSANSSLDIGSADHVEAYGTLRARPGFISGILSELPSLQDNTTDMDVRFVEDPKEGTETVTYKAERPWLFDSEAESGNSFDKYLDIEVLSNSDSKNSGSYEPLNAVLRIHAAQNRMCQLDFNASGYNSFTDRNRTSPVKLVTVYNSSLLESGTKPGFRQPIRANIPSGYSTDDEGNHYYKIMQGIDMVLLHKLNWTQPYYQVALQWLPFSLDDDDAVQSRGLDVSVTCFWGELQSEVLVAGDKHRIVPAYDELLHYTPRNFITTNLKPGLVQVSRRVHL</sequence>
<dbReference type="EMBL" id="CABFWN010000004">
    <property type="protein sequence ID" value="VUG18866.1"/>
    <property type="molecule type" value="Genomic_DNA"/>
</dbReference>
<evidence type="ECO:0000256" key="4">
    <source>
        <dbReference type="ARBA" id="ARBA00010918"/>
    </source>
</evidence>
<feature type="region of interest" description="Disordered" evidence="16">
    <location>
        <begin position="584"/>
        <end position="621"/>
    </location>
</feature>
<dbReference type="Proteomes" id="UP000478008">
    <property type="component" value="Unassembled WGS sequence"/>
</dbReference>
<dbReference type="InterPro" id="IPR007484">
    <property type="entry name" value="Peptidase_M28"/>
</dbReference>
<name>A0A7D9H0S5_DEKBR</name>
<dbReference type="Pfam" id="PF04389">
    <property type="entry name" value="Peptidase_M28"/>
    <property type="match status" value="1"/>
</dbReference>
<reference evidence="21 22" key="1">
    <citation type="submission" date="2019-07" db="EMBL/GenBank/DDBJ databases">
        <authorList>
            <person name="Friedrich A."/>
            <person name="Schacherer J."/>
        </authorList>
    </citation>
    <scope>NUCLEOTIDE SEQUENCE [LARGE SCALE GENOMIC DNA]</scope>
</reference>
<feature type="transmembrane region" description="Helical" evidence="17">
    <location>
        <begin position="523"/>
        <end position="540"/>
    </location>
</feature>
<comment type="cofactor">
    <cofactor evidence="1">
        <name>Zn(2+)</name>
        <dbReference type="ChEBI" id="CHEBI:29105"/>
    </cofactor>
</comment>
<dbReference type="AlphaFoldDB" id="A0A7D9H0S5"/>
<comment type="function">
    <text evidence="2">May be involved in vacuolar sorting and osmoregulation.</text>
</comment>
<gene>
    <name evidence="21" type="ORF">DEBR0S4_04368G</name>
</gene>
<dbReference type="InterPro" id="IPR053975">
    <property type="entry name" value="PFF1_C"/>
</dbReference>
<keyword evidence="14" id="KW-0325">Glycoprotein</keyword>
<protein>
    <recommendedName>
        <fullName evidence="15">Peptide hydrolase</fullName>
        <ecNumber evidence="15">3.4.-.-</ecNumber>
    </recommendedName>
</protein>
<dbReference type="EC" id="3.4.-.-" evidence="15"/>
<dbReference type="InterPro" id="IPR053976">
    <property type="entry name" value="PFF1_TM"/>
</dbReference>
<feature type="transmembrane region" description="Helical" evidence="17">
    <location>
        <begin position="644"/>
        <end position="663"/>
    </location>
</feature>
<evidence type="ECO:0000256" key="13">
    <source>
        <dbReference type="ARBA" id="ARBA00023136"/>
    </source>
</evidence>
<evidence type="ECO:0000313" key="22">
    <source>
        <dbReference type="Proteomes" id="UP000478008"/>
    </source>
</evidence>
<dbReference type="CDD" id="cd03875">
    <property type="entry name" value="M28_Fxna_like"/>
    <property type="match status" value="1"/>
</dbReference>
<keyword evidence="13 17" id="KW-0472">Membrane</keyword>
<dbReference type="GO" id="GO:0046872">
    <property type="term" value="F:metal ion binding"/>
    <property type="evidence" value="ECO:0007669"/>
    <property type="project" value="UniProtKB-KW"/>
</dbReference>
<feature type="transmembrane region" description="Helical" evidence="17">
    <location>
        <begin position="710"/>
        <end position="727"/>
    </location>
</feature>
<dbReference type="InterPro" id="IPR045175">
    <property type="entry name" value="M28_fam"/>
</dbReference>
<evidence type="ECO:0000259" key="19">
    <source>
        <dbReference type="Pfam" id="PF22250"/>
    </source>
</evidence>
<evidence type="ECO:0000256" key="9">
    <source>
        <dbReference type="ARBA" id="ARBA00022801"/>
    </source>
</evidence>
<dbReference type="GO" id="GO:0006508">
    <property type="term" value="P:proteolysis"/>
    <property type="evidence" value="ECO:0007669"/>
    <property type="project" value="UniProtKB-KW"/>
</dbReference>
<evidence type="ECO:0000259" key="18">
    <source>
        <dbReference type="Pfam" id="PF04389"/>
    </source>
</evidence>
<feature type="domain" description="Vacuolar membrane protease C-terminal" evidence="19">
    <location>
        <begin position="737"/>
        <end position="1022"/>
    </location>
</feature>
<comment type="subcellular location">
    <subcellularLocation>
        <location evidence="3">Vacuole membrane</location>
        <topology evidence="3">Multi-pass membrane protein</topology>
    </subcellularLocation>
</comment>
<evidence type="ECO:0000256" key="11">
    <source>
        <dbReference type="ARBA" id="ARBA00022989"/>
    </source>
</evidence>
<evidence type="ECO:0000256" key="1">
    <source>
        <dbReference type="ARBA" id="ARBA00001947"/>
    </source>
</evidence>
<organism evidence="21 22">
    <name type="scientific">Dekkera bruxellensis</name>
    <name type="common">Brettanomyces custersii</name>
    <dbReference type="NCBI Taxonomy" id="5007"/>
    <lineage>
        <taxon>Eukaryota</taxon>
        <taxon>Fungi</taxon>
        <taxon>Dikarya</taxon>
        <taxon>Ascomycota</taxon>
        <taxon>Saccharomycotina</taxon>
        <taxon>Pichiomycetes</taxon>
        <taxon>Pichiales</taxon>
        <taxon>Pichiaceae</taxon>
        <taxon>Brettanomyces</taxon>
    </lineage>
</organism>
<keyword evidence="6 15" id="KW-0645">Protease</keyword>
<evidence type="ECO:0000256" key="7">
    <source>
        <dbReference type="ARBA" id="ARBA00022692"/>
    </source>
</evidence>
<evidence type="ECO:0000256" key="6">
    <source>
        <dbReference type="ARBA" id="ARBA00022670"/>
    </source>
</evidence>
<evidence type="ECO:0000256" key="14">
    <source>
        <dbReference type="ARBA" id="ARBA00023180"/>
    </source>
</evidence>
<keyword evidence="5" id="KW-0926">Vacuole</keyword>
<accession>A0A7D9H0S5</accession>
<keyword evidence="12" id="KW-0482">Metalloprotease</keyword>
<keyword evidence="7 17" id="KW-0812">Transmembrane</keyword>
<dbReference type="Gene3D" id="3.40.630.10">
    <property type="entry name" value="Zn peptidases"/>
    <property type="match status" value="1"/>
</dbReference>
<comment type="similarity">
    <text evidence="4 15">Belongs to the peptidase M28 family.</text>
</comment>
<evidence type="ECO:0000256" key="12">
    <source>
        <dbReference type="ARBA" id="ARBA00023049"/>
    </source>
</evidence>
<keyword evidence="8 15" id="KW-0479">Metal-binding</keyword>
<evidence type="ECO:0000256" key="5">
    <source>
        <dbReference type="ARBA" id="ARBA00022554"/>
    </source>
</evidence>
<keyword evidence="22" id="KW-1185">Reference proteome</keyword>
<feature type="domain" description="Vacuolar membrane protease transmembrane" evidence="20">
    <location>
        <begin position="638"/>
        <end position="707"/>
    </location>
</feature>
<evidence type="ECO:0000313" key="21">
    <source>
        <dbReference type="EMBL" id="VUG18866.1"/>
    </source>
</evidence>
<evidence type="ECO:0000256" key="16">
    <source>
        <dbReference type="SAM" id="MobiDB-lite"/>
    </source>
</evidence>
<evidence type="ECO:0000256" key="10">
    <source>
        <dbReference type="ARBA" id="ARBA00022833"/>
    </source>
</evidence>
<feature type="transmembrane region" description="Helical" evidence="17">
    <location>
        <begin position="419"/>
        <end position="441"/>
    </location>
</feature>
<dbReference type="GO" id="GO:0005774">
    <property type="term" value="C:vacuolar membrane"/>
    <property type="evidence" value="ECO:0007669"/>
    <property type="project" value="UniProtKB-SubCell"/>
</dbReference>